<keyword evidence="1" id="KW-0175">Coiled coil</keyword>
<sequence length="377" mass="42785">MESQARVLEQVSALSLQCTEHLQEAIVLRAEANHLQQLLDSQVSRLQQTFRELLPSVLDLLLTEKIPRLRKTRPWSRLLVRLIFRRRRPRRLDLSIVENFISALRAVESNLQTLKAKANRKEIDAAHLAHEAKLLNDQCHSIRELVLDEQTETQAALFETTRAISHSAQELQENEKNSSEALAEAMRREGKAEGNRKSVLQFRKVAVWIPVFNIFADTTAKLLERRNTKKAEGYRAQVASLEIEFREKSRHKAALQSRSAQLDDVLGVLAVAWMKADETAKQSQETESEAIRLADQYCQIATSIRTVLHEVGKLPSGRVASRDWQLLRYDALTALRGVLGVLLQRNTAGVECLLVTQAIENGLSRVREEELDSHAQS</sequence>
<reference evidence="3 4" key="1">
    <citation type="submission" date="2019-06" db="EMBL/GenBank/DDBJ databases">
        <title>Draft genome sequence of the filamentous fungus Phialemoniopsis curvata isolated from diesel fuel.</title>
        <authorList>
            <person name="Varaljay V.A."/>
            <person name="Lyon W.J."/>
            <person name="Crouch A.L."/>
            <person name="Drake C.E."/>
            <person name="Hollomon J.M."/>
            <person name="Nadeau L.J."/>
            <person name="Nunn H.S."/>
            <person name="Stevenson B.S."/>
            <person name="Bojanowski C.L."/>
            <person name="Crookes-Goodson W.J."/>
        </authorList>
    </citation>
    <scope>NUCLEOTIDE SEQUENCE [LARGE SCALE GENOMIC DNA]</scope>
    <source>
        <strain evidence="3 4">D216</strain>
    </source>
</reference>
<dbReference type="EMBL" id="SKBQ01000100">
    <property type="protein sequence ID" value="TPX19136.1"/>
    <property type="molecule type" value="Genomic_DNA"/>
</dbReference>
<comment type="caution">
    <text evidence="3">The sequence shown here is derived from an EMBL/GenBank/DDBJ whole genome shotgun (WGS) entry which is preliminary data.</text>
</comment>
<keyword evidence="4" id="KW-1185">Reference proteome</keyword>
<evidence type="ECO:0000313" key="4">
    <source>
        <dbReference type="Proteomes" id="UP000319257"/>
    </source>
</evidence>
<gene>
    <name evidence="3" type="ORF">E0L32_011209</name>
</gene>
<accession>A0A507BI60</accession>
<feature type="coiled-coil region" evidence="1">
    <location>
        <begin position="97"/>
        <end position="131"/>
    </location>
</feature>
<feature type="region of interest" description="Disordered" evidence="2">
    <location>
        <begin position="168"/>
        <end position="190"/>
    </location>
</feature>
<dbReference type="Proteomes" id="UP000319257">
    <property type="component" value="Unassembled WGS sequence"/>
</dbReference>
<evidence type="ECO:0000256" key="1">
    <source>
        <dbReference type="SAM" id="Coils"/>
    </source>
</evidence>
<dbReference type="InParanoid" id="A0A507BI60"/>
<evidence type="ECO:0000256" key="2">
    <source>
        <dbReference type="SAM" id="MobiDB-lite"/>
    </source>
</evidence>
<dbReference type="AlphaFoldDB" id="A0A507BI60"/>
<proteinExistence type="predicted"/>
<evidence type="ECO:0000313" key="3">
    <source>
        <dbReference type="EMBL" id="TPX19136.1"/>
    </source>
</evidence>
<organism evidence="3 4">
    <name type="scientific">Thyridium curvatum</name>
    <dbReference type="NCBI Taxonomy" id="1093900"/>
    <lineage>
        <taxon>Eukaryota</taxon>
        <taxon>Fungi</taxon>
        <taxon>Dikarya</taxon>
        <taxon>Ascomycota</taxon>
        <taxon>Pezizomycotina</taxon>
        <taxon>Sordariomycetes</taxon>
        <taxon>Sordariomycetidae</taxon>
        <taxon>Thyridiales</taxon>
        <taxon>Thyridiaceae</taxon>
        <taxon>Thyridium</taxon>
    </lineage>
</organism>
<name>A0A507BI60_9PEZI</name>
<dbReference type="GeneID" id="41978656"/>
<dbReference type="RefSeq" id="XP_031000847.1">
    <property type="nucleotide sequence ID" value="XM_031133913.1"/>
</dbReference>
<protein>
    <submittedName>
        <fullName evidence="3">Uncharacterized protein</fullName>
    </submittedName>
</protein>